<evidence type="ECO:0000313" key="1">
    <source>
        <dbReference type="EMBL" id="OYR27467.1"/>
    </source>
</evidence>
<organism evidence="1 2">
    <name type="scientific">Brucella pseudogrignonensis</name>
    <dbReference type="NCBI Taxonomy" id="419475"/>
    <lineage>
        <taxon>Bacteria</taxon>
        <taxon>Pseudomonadati</taxon>
        <taxon>Pseudomonadota</taxon>
        <taxon>Alphaproteobacteria</taxon>
        <taxon>Hyphomicrobiales</taxon>
        <taxon>Brucellaceae</taxon>
        <taxon>Brucella/Ochrobactrum group</taxon>
        <taxon>Brucella</taxon>
    </lineage>
</organism>
<dbReference type="Gene3D" id="3.40.50.300">
    <property type="entry name" value="P-loop containing nucleotide triphosphate hydrolases"/>
    <property type="match status" value="1"/>
</dbReference>
<protein>
    <submittedName>
        <fullName evidence="1">AAA domain protein</fullName>
    </submittedName>
</protein>
<dbReference type="AlphaFoldDB" id="A0A256GJY0"/>
<keyword evidence="2" id="KW-1185">Reference proteome</keyword>
<evidence type="ECO:0000313" key="2">
    <source>
        <dbReference type="Proteomes" id="UP000216188"/>
    </source>
</evidence>
<dbReference type="RefSeq" id="WP_094543563.1">
    <property type="nucleotide sequence ID" value="NZ_CAXURC020000001.1"/>
</dbReference>
<dbReference type="STRING" id="419475.A8A54_02770"/>
<proteinExistence type="predicted"/>
<sequence length="182" mass="21219">MIKRIMIIGGAGSGKSTLARSLGAITKLPVVHIDTIYWLPNWTMRSRDEIGLLSDEVADRDEWIFEGNHSETMAHRAARADMIIFLDISTPTRLWRVLRRTLRHYGQSRPDMAEGCDERFDWEFLKFVANYRKNGRIRAKSFLESAPSHLKKHHLRSPKDVEQFLSETRNEIIRKNERSKLS</sequence>
<gene>
    <name evidence="1" type="ORF">CEV34_2228</name>
</gene>
<reference evidence="1 2" key="1">
    <citation type="submission" date="2017-07" db="EMBL/GenBank/DDBJ databases">
        <title>Phylogenetic study on the rhizospheric bacterium Ochrobactrum sp. A44.</title>
        <authorList>
            <person name="Krzyzanowska D.M."/>
            <person name="Ossowicki A."/>
            <person name="Rajewska M."/>
            <person name="Maciag T."/>
            <person name="Kaczynski Z."/>
            <person name="Czerwicka M."/>
            <person name="Jafra S."/>
        </authorList>
    </citation>
    <scope>NUCLEOTIDE SEQUENCE [LARGE SCALE GENOMIC DNA]</scope>
    <source>
        <strain evidence="1 2">CCUG 30717</strain>
    </source>
</reference>
<dbReference type="PANTHER" id="PTHR37816:SF3">
    <property type="entry name" value="MODULATES DNA TOPOLOGY"/>
    <property type="match status" value="1"/>
</dbReference>
<dbReference type="PANTHER" id="PTHR37816">
    <property type="entry name" value="YALI0E33011P"/>
    <property type="match status" value="1"/>
</dbReference>
<name>A0A256GJY0_9HYPH</name>
<dbReference type="SUPFAM" id="SSF52540">
    <property type="entry name" value="P-loop containing nucleoside triphosphate hydrolases"/>
    <property type="match status" value="1"/>
</dbReference>
<comment type="caution">
    <text evidence="1">The sequence shown here is derived from an EMBL/GenBank/DDBJ whole genome shotgun (WGS) entry which is preliminary data.</text>
</comment>
<dbReference type="InterPro" id="IPR052922">
    <property type="entry name" value="Cytidylate_Kinase-2"/>
</dbReference>
<dbReference type="Proteomes" id="UP000216188">
    <property type="component" value="Unassembled WGS sequence"/>
</dbReference>
<dbReference type="InterPro" id="IPR027417">
    <property type="entry name" value="P-loop_NTPase"/>
</dbReference>
<accession>A0A256GJY0</accession>
<dbReference type="EMBL" id="NNRM01000017">
    <property type="protein sequence ID" value="OYR27467.1"/>
    <property type="molecule type" value="Genomic_DNA"/>
</dbReference>